<dbReference type="SUPFAM" id="SSF55103">
    <property type="entry name" value="FAD-linked oxidases, C-terminal domain"/>
    <property type="match status" value="1"/>
</dbReference>
<dbReference type="EMBL" id="CP025408">
    <property type="protein sequence ID" value="AUH32811.1"/>
    <property type="molecule type" value="Genomic_DNA"/>
</dbReference>
<dbReference type="RefSeq" id="WP_101459485.1">
    <property type="nucleotide sequence ID" value="NZ_CP025408.1"/>
</dbReference>
<dbReference type="SUPFAM" id="SSF56176">
    <property type="entry name" value="FAD-binding/transporter-associated domain-like"/>
    <property type="match status" value="1"/>
</dbReference>
<keyword evidence="3" id="KW-0285">Flavoprotein</keyword>
<dbReference type="Gene3D" id="3.30.70.2190">
    <property type="match status" value="1"/>
</dbReference>
<dbReference type="PROSITE" id="PS51387">
    <property type="entry name" value="FAD_PCMH"/>
    <property type="match status" value="1"/>
</dbReference>
<dbReference type="InterPro" id="IPR036318">
    <property type="entry name" value="FAD-bd_PCMH-like_sf"/>
</dbReference>
<gene>
    <name evidence="6" type="ORF">CUV01_04930</name>
</gene>
<dbReference type="InterPro" id="IPR016164">
    <property type="entry name" value="FAD-linked_Oxase-like_C"/>
</dbReference>
<keyword evidence="7" id="KW-1185">Reference proteome</keyword>
<organism evidence="6 7">
    <name type="scientific">Paracoccus tegillarcae</name>
    <dbReference type="NCBI Taxonomy" id="1529068"/>
    <lineage>
        <taxon>Bacteria</taxon>
        <taxon>Pseudomonadati</taxon>
        <taxon>Pseudomonadota</taxon>
        <taxon>Alphaproteobacteria</taxon>
        <taxon>Rhodobacterales</taxon>
        <taxon>Paracoccaceae</taxon>
        <taxon>Paracoccus</taxon>
    </lineage>
</organism>
<evidence type="ECO:0000256" key="4">
    <source>
        <dbReference type="ARBA" id="ARBA00022827"/>
    </source>
</evidence>
<dbReference type="Gene3D" id="1.10.45.10">
    <property type="entry name" value="Vanillyl-alcohol Oxidase, Chain A, domain 4"/>
    <property type="match status" value="1"/>
</dbReference>
<keyword evidence="4" id="KW-0274">FAD</keyword>
<comment type="similarity">
    <text evidence="2">Belongs to the FAD-binding oxidoreductase/transferase type 4 family.</text>
</comment>
<dbReference type="InterPro" id="IPR016166">
    <property type="entry name" value="FAD-bd_PCMH"/>
</dbReference>
<evidence type="ECO:0000313" key="6">
    <source>
        <dbReference type="EMBL" id="AUH32811.1"/>
    </source>
</evidence>
<dbReference type="InterPro" id="IPR016167">
    <property type="entry name" value="FAD-bd_PCMH_sub1"/>
</dbReference>
<dbReference type="InterPro" id="IPR016171">
    <property type="entry name" value="Vanillyl_alc_oxidase_C-sub2"/>
</dbReference>
<accession>A0A2K9F0Z6</accession>
<dbReference type="InterPro" id="IPR016169">
    <property type="entry name" value="FAD-bd_PCMH_sub2"/>
</dbReference>
<sequence>MNDALITDLRAAVGDAYVWTEPEQMAPHLHEDRGRWTGTAIAVAHPGSTDEVAACVRACAQAGVAICPQGGNTGLVGGGMPDGGVVIATGRLNRIRNVDPLNATITVEAGCTLAAVQQAADEAGRLFPLSLASEGSCQIGGNLSTNAGGTAVLRYGNTRDLALGVEVVLPDGQVLNALSALRKDNTGYDLRDLFIGAEGTLGIITAAVLKLFPKPAARVTAFAGCAGPADALAIFDILRARAGDSLTAFEYLERFGVEMVLTHARGARDPMSAPHPAYCLIELSSPDPDADLEARMENALAEAIEAGLVTDAVIGASEAQNNALWALRENMSEMQKHYGASIKHDVAVPVGRVAEFITQGVAACLDYMPTMRPCPFGHFGDGNIHFNLTRPEDMSDKDFLSHYSAFNRIVHDLVVSMGGSISAEHGIGLAKREELLRYKDPVAMALFHKIKQAIDPQGLMNPGKVIAPESKEQP</sequence>
<dbReference type="Pfam" id="PF02913">
    <property type="entry name" value="FAD-oxidase_C"/>
    <property type="match status" value="1"/>
</dbReference>
<dbReference type="InterPro" id="IPR004113">
    <property type="entry name" value="FAD-bd_oxidored_4_C"/>
</dbReference>
<feature type="domain" description="FAD-binding PCMH-type" evidence="5">
    <location>
        <begin position="36"/>
        <end position="214"/>
    </location>
</feature>
<dbReference type="Gene3D" id="3.30.465.10">
    <property type="match status" value="1"/>
</dbReference>
<dbReference type="PANTHER" id="PTHR43716">
    <property type="entry name" value="D-2-HYDROXYGLUTARATE DEHYDROGENASE, MITOCHONDRIAL"/>
    <property type="match status" value="1"/>
</dbReference>
<dbReference type="KEGG" id="paro:CUV01_04930"/>
<dbReference type="OrthoDB" id="9811557at2"/>
<dbReference type="InterPro" id="IPR051264">
    <property type="entry name" value="FAD-oxidored/transferase_4"/>
</dbReference>
<dbReference type="PANTHER" id="PTHR43716:SF2">
    <property type="entry name" value="BLL6224 PROTEIN"/>
    <property type="match status" value="1"/>
</dbReference>
<dbReference type="InterPro" id="IPR006094">
    <property type="entry name" value="Oxid_FAD_bind_N"/>
</dbReference>
<reference evidence="6 7" key="1">
    <citation type="submission" date="2017-12" db="EMBL/GenBank/DDBJ databases">
        <authorList>
            <person name="Hurst M.R.H."/>
        </authorList>
    </citation>
    <scope>NUCLEOTIDE SEQUENCE [LARGE SCALE GENOMIC DNA]</scope>
    <source>
        <strain evidence="6 7">BM15</strain>
    </source>
</reference>
<dbReference type="GO" id="GO:0071949">
    <property type="term" value="F:FAD binding"/>
    <property type="evidence" value="ECO:0007669"/>
    <property type="project" value="InterPro"/>
</dbReference>
<comment type="cofactor">
    <cofactor evidence="1">
        <name>FAD</name>
        <dbReference type="ChEBI" id="CHEBI:57692"/>
    </cofactor>
</comment>
<dbReference type="Gene3D" id="3.30.43.10">
    <property type="entry name" value="Uridine Diphospho-n-acetylenolpyruvylglucosamine Reductase, domain 2"/>
    <property type="match status" value="1"/>
</dbReference>
<name>A0A2K9F0Z6_9RHOB</name>
<dbReference type="Proteomes" id="UP000233742">
    <property type="component" value="Chromosome"/>
</dbReference>
<evidence type="ECO:0000313" key="7">
    <source>
        <dbReference type="Proteomes" id="UP000233742"/>
    </source>
</evidence>
<dbReference type="GO" id="GO:0022904">
    <property type="term" value="P:respiratory electron transport chain"/>
    <property type="evidence" value="ECO:0007669"/>
    <property type="project" value="TreeGrafter"/>
</dbReference>
<proteinExistence type="inferred from homology"/>
<dbReference type="Pfam" id="PF01565">
    <property type="entry name" value="FAD_binding_4"/>
    <property type="match status" value="1"/>
</dbReference>
<dbReference type="FunFam" id="1.10.45.10:FF:000001">
    <property type="entry name" value="D-lactate dehydrogenase mitochondrial"/>
    <property type="match status" value="1"/>
</dbReference>
<evidence type="ECO:0000256" key="2">
    <source>
        <dbReference type="ARBA" id="ARBA00008000"/>
    </source>
</evidence>
<dbReference type="AlphaFoldDB" id="A0A2K9F0Z6"/>
<dbReference type="Gene3D" id="3.30.70.2740">
    <property type="match status" value="1"/>
</dbReference>
<protein>
    <submittedName>
        <fullName evidence="6">Hydroxyacid dehydrogenase</fullName>
    </submittedName>
</protein>
<dbReference type="GO" id="GO:0003824">
    <property type="term" value="F:catalytic activity"/>
    <property type="evidence" value="ECO:0007669"/>
    <property type="project" value="InterPro"/>
</dbReference>
<evidence type="ECO:0000256" key="3">
    <source>
        <dbReference type="ARBA" id="ARBA00022630"/>
    </source>
</evidence>
<evidence type="ECO:0000256" key="1">
    <source>
        <dbReference type="ARBA" id="ARBA00001974"/>
    </source>
</evidence>
<evidence type="ECO:0000259" key="5">
    <source>
        <dbReference type="PROSITE" id="PS51387"/>
    </source>
</evidence>